<feature type="transmembrane region" description="Helical" evidence="1">
    <location>
        <begin position="101"/>
        <end position="117"/>
    </location>
</feature>
<evidence type="ECO:0000313" key="4">
    <source>
        <dbReference type="Proteomes" id="UP001519887"/>
    </source>
</evidence>
<accession>A0ABS7C3G4</accession>
<feature type="transmembrane region" description="Helical" evidence="1">
    <location>
        <begin position="124"/>
        <end position="143"/>
    </location>
</feature>
<dbReference type="EC" id="2.7.7.65" evidence="3"/>
<keyword evidence="3" id="KW-0808">Transferase</keyword>
<keyword evidence="1" id="KW-1133">Transmembrane helix</keyword>
<sequence>MDYESLDYNRYRWNRMLLSGFWFILLFSIFLECLYLTITEIPSREFILKYMVKPTVFQLSTLLLAETGLRALKGKYQDYILIITSSLLAYIIVYIHNSINYLLLGLFLPVMVSIFYFHPKKMIFAYVITMASVYLMYWTNNFMNHDITLVGLVTITVMFSCFSLVGWGVIRRGRELISHLKSSFESNQELLVKTIWMDKLAKTDALTELYNHMTFHEYFEKLIEQHEDNGLPLQLALIDIDNFKHVNDTYGHRAGDVVLQRVAKLISSKAYQNDFVARYGGEEFAILFTDKPMAEALEMVDKIRLEISRLSHESLGGKPVTVSIGVGEYSASDGKERFFNRVDAALYKAKNTGKNKTVIAAADIAETQLA</sequence>
<dbReference type="CDD" id="cd01949">
    <property type="entry name" value="GGDEF"/>
    <property type="match status" value="1"/>
</dbReference>
<feature type="transmembrane region" description="Helical" evidence="1">
    <location>
        <begin position="149"/>
        <end position="170"/>
    </location>
</feature>
<dbReference type="InterPro" id="IPR043128">
    <property type="entry name" value="Rev_trsase/Diguanyl_cyclase"/>
</dbReference>
<feature type="transmembrane region" description="Helical" evidence="1">
    <location>
        <begin position="20"/>
        <end position="38"/>
    </location>
</feature>
<dbReference type="PANTHER" id="PTHR45138:SF9">
    <property type="entry name" value="DIGUANYLATE CYCLASE DGCM-RELATED"/>
    <property type="match status" value="1"/>
</dbReference>
<keyword evidence="4" id="KW-1185">Reference proteome</keyword>
<proteinExistence type="predicted"/>
<organism evidence="3 4">
    <name type="scientific">Paenibacillus sepulcri</name>
    <dbReference type="NCBI Taxonomy" id="359917"/>
    <lineage>
        <taxon>Bacteria</taxon>
        <taxon>Bacillati</taxon>
        <taxon>Bacillota</taxon>
        <taxon>Bacilli</taxon>
        <taxon>Bacillales</taxon>
        <taxon>Paenibacillaceae</taxon>
        <taxon>Paenibacillus</taxon>
    </lineage>
</organism>
<dbReference type="RefSeq" id="WP_210038451.1">
    <property type="nucleotide sequence ID" value="NZ_JBHLVU010000022.1"/>
</dbReference>
<dbReference type="InterPro" id="IPR029787">
    <property type="entry name" value="Nucleotide_cyclase"/>
</dbReference>
<dbReference type="InterPro" id="IPR000160">
    <property type="entry name" value="GGDEF_dom"/>
</dbReference>
<dbReference type="Gene3D" id="3.30.70.270">
    <property type="match status" value="1"/>
</dbReference>
<protein>
    <submittedName>
        <fullName evidence="3">Diguanylate cyclase</fullName>
        <ecNumber evidence="3">2.7.7.65</ecNumber>
    </submittedName>
</protein>
<name>A0ABS7C3G4_9BACL</name>
<feature type="domain" description="GGDEF" evidence="2">
    <location>
        <begin position="231"/>
        <end position="362"/>
    </location>
</feature>
<evidence type="ECO:0000313" key="3">
    <source>
        <dbReference type="EMBL" id="MBW7455425.1"/>
    </source>
</evidence>
<gene>
    <name evidence="3" type="ORF">K0U00_15475</name>
</gene>
<feature type="transmembrane region" description="Helical" evidence="1">
    <location>
        <begin position="79"/>
        <end position="95"/>
    </location>
</feature>
<reference evidence="3 4" key="1">
    <citation type="submission" date="2021-07" db="EMBL/GenBank/DDBJ databases">
        <title>Paenibacillus radiodurans sp. nov., isolated from the southeastern edge of Tengger Desert.</title>
        <authorList>
            <person name="Zhang G."/>
        </authorList>
    </citation>
    <scope>NUCLEOTIDE SEQUENCE [LARGE SCALE GENOMIC DNA]</scope>
    <source>
        <strain evidence="3 4">CCM 7311</strain>
    </source>
</reference>
<keyword evidence="1" id="KW-0472">Membrane</keyword>
<dbReference type="PANTHER" id="PTHR45138">
    <property type="entry name" value="REGULATORY COMPONENTS OF SENSORY TRANSDUCTION SYSTEM"/>
    <property type="match status" value="1"/>
</dbReference>
<evidence type="ECO:0000256" key="1">
    <source>
        <dbReference type="SAM" id="Phobius"/>
    </source>
</evidence>
<dbReference type="EMBL" id="JAHZIK010000362">
    <property type="protein sequence ID" value="MBW7455425.1"/>
    <property type="molecule type" value="Genomic_DNA"/>
</dbReference>
<dbReference type="NCBIfam" id="TIGR00254">
    <property type="entry name" value="GGDEF"/>
    <property type="match status" value="1"/>
</dbReference>
<dbReference type="InterPro" id="IPR050469">
    <property type="entry name" value="Diguanylate_Cyclase"/>
</dbReference>
<dbReference type="PROSITE" id="PS50887">
    <property type="entry name" value="GGDEF"/>
    <property type="match status" value="1"/>
</dbReference>
<dbReference type="Proteomes" id="UP001519887">
    <property type="component" value="Unassembled WGS sequence"/>
</dbReference>
<dbReference type="SUPFAM" id="SSF55073">
    <property type="entry name" value="Nucleotide cyclase"/>
    <property type="match status" value="1"/>
</dbReference>
<dbReference type="SMART" id="SM00267">
    <property type="entry name" value="GGDEF"/>
    <property type="match status" value="1"/>
</dbReference>
<keyword evidence="1" id="KW-0812">Transmembrane</keyword>
<keyword evidence="3" id="KW-0548">Nucleotidyltransferase</keyword>
<evidence type="ECO:0000259" key="2">
    <source>
        <dbReference type="PROSITE" id="PS50887"/>
    </source>
</evidence>
<dbReference type="Pfam" id="PF00990">
    <property type="entry name" value="GGDEF"/>
    <property type="match status" value="1"/>
</dbReference>
<dbReference type="GO" id="GO:0052621">
    <property type="term" value="F:diguanylate cyclase activity"/>
    <property type="evidence" value="ECO:0007669"/>
    <property type="project" value="UniProtKB-EC"/>
</dbReference>
<comment type="caution">
    <text evidence="3">The sequence shown here is derived from an EMBL/GenBank/DDBJ whole genome shotgun (WGS) entry which is preliminary data.</text>
</comment>